<keyword evidence="3" id="KW-1185">Reference proteome</keyword>
<dbReference type="OrthoDB" id="2159786at2759"/>
<evidence type="ECO:0000313" key="2">
    <source>
        <dbReference type="EMBL" id="CCM05556.1"/>
    </source>
</evidence>
<reference evidence="2 3" key="1">
    <citation type="journal article" date="2012" name="Appl. Environ. Microbiol.">
        <title>Short-read sequencing for genomic analysis of the brown rot fungus Fibroporia radiculosa.</title>
        <authorList>
            <person name="Tang J.D."/>
            <person name="Perkins A.D."/>
            <person name="Sonstegard T.S."/>
            <person name="Schroeder S.G."/>
            <person name="Burgess S.C."/>
            <person name="Diehl S.V."/>
        </authorList>
    </citation>
    <scope>NUCLEOTIDE SEQUENCE [LARGE SCALE GENOMIC DNA]</scope>
    <source>
        <strain evidence="2 3">TFFH 294</strain>
    </source>
</reference>
<evidence type="ECO:0000256" key="1">
    <source>
        <dbReference type="SAM" id="MobiDB-lite"/>
    </source>
</evidence>
<organism evidence="2 3">
    <name type="scientific">Fibroporia radiculosa</name>
    <dbReference type="NCBI Taxonomy" id="599839"/>
    <lineage>
        <taxon>Eukaryota</taxon>
        <taxon>Fungi</taxon>
        <taxon>Dikarya</taxon>
        <taxon>Basidiomycota</taxon>
        <taxon>Agaricomycotina</taxon>
        <taxon>Agaricomycetes</taxon>
        <taxon>Polyporales</taxon>
        <taxon>Fibroporiaceae</taxon>
        <taxon>Fibroporia</taxon>
    </lineage>
</organism>
<gene>
    <name evidence="2" type="ORF">FIBRA_07783</name>
</gene>
<dbReference type="AlphaFoldDB" id="J4IC02"/>
<feature type="region of interest" description="Disordered" evidence="1">
    <location>
        <begin position="113"/>
        <end position="140"/>
    </location>
</feature>
<dbReference type="InParanoid" id="J4IC02"/>
<name>J4IC02_9APHY</name>
<dbReference type="STRING" id="599839.J4IC02"/>
<proteinExistence type="predicted"/>
<dbReference type="RefSeq" id="XP_012184839.1">
    <property type="nucleotide sequence ID" value="XM_012329449.1"/>
</dbReference>
<dbReference type="HOGENOM" id="CLU_152675_0_0_1"/>
<protein>
    <submittedName>
        <fullName evidence="2">Uncharacterized protein</fullName>
    </submittedName>
</protein>
<dbReference type="GeneID" id="24100467"/>
<accession>J4IC02</accession>
<evidence type="ECO:0000313" key="3">
    <source>
        <dbReference type="Proteomes" id="UP000006352"/>
    </source>
</evidence>
<dbReference type="EMBL" id="HE797195">
    <property type="protein sequence ID" value="CCM05556.1"/>
    <property type="molecule type" value="Genomic_DNA"/>
</dbReference>
<dbReference type="Proteomes" id="UP000006352">
    <property type="component" value="Unassembled WGS sequence"/>
</dbReference>
<sequence>MRQHPDEREAILKELVLRLIECGMYRRALDEIDLYLPSFPYQDNPVLHIYAGLLALYLAQPKLGEQVPNHERPWDNGLLRDAQTHLERAKAIDPDNLVAIAFIEQIPIITQSPRGRQPIESDEESLDIDVKGQRRKRVKT</sequence>